<proteinExistence type="predicted"/>
<name>A0A6J5N4Z8_9CAUD</name>
<dbReference type="EMBL" id="LR796594">
    <property type="protein sequence ID" value="CAB4153457.1"/>
    <property type="molecule type" value="Genomic_DNA"/>
</dbReference>
<gene>
    <name evidence="1" type="ORF">UFOVP622_58</name>
</gene>
<protein>
    <submittedName>
        <fullName evidence="1">Uncharacterized protein</fullName>
    </submittedName>
</protein>
<reference evidence="1" key="1">
    <citation type="submission" date="2020-04" db="EMBL/GenBank/DDBJ databases">
        <authorList>
            <person name="Chiriac C."/>
            <person name="Salcher M."/>
            <person name="Ghai R."/>
            <person name="Kavagutti S V."/>
        </authorList>
    </citation>
    <scope>NUCLEOTIDE SEQUENCE</scope>
</reference>
<organism evidence="1">
    <name type="scientific">uncultured Caudovirales phage</name>
    <dbReference type="NCBI Taxonomy" id="2100421"/>
    <lineage>
        <taxon>Viruses</taxon>
        <taxon>Duplodnaviria</taxon>
        <taxon>Heunggongvirae</taxon>
        <taxon>Uroviricota</taxon>
        <taxon>Caudoviricetes</taxon>
        <taxon>Peduoviridae</taxon>
        <taxon>Maltschvirus</taxon>
        <taxon>Maltschvirus maltsch</taxon>
    </lineage>
</organism>
<dbReference type="Gene3D" id="3.40.50.300">
    <property type="entry name" value="P-loop containing nucleotide triphosphate hydrolases"/>
    <property type="match status" value="1"/>
</dbReference>
<sequence>MNDSNLNPFYTISQDGKPSLDIYEFRMFLEFNGYFKNKPNEESSWNLIKKNDIFLEIKDETDVKDFVLTYILENNLGKSVYNLIAGKTTIFKRDSLSQIVSKEIKMLRDTKDIAYLFYKNGVLEINKDGQQLKKYSDFGLSIWKKQVINRDYIDSDHHQSEFRKFIWKISGESVDRYNTFQSILGYLIHSYKSKVNNKAIILNDEIISDEPNGRSGKGLLCEAINQLKNVNSLDGKKFSFQDQFPYQSVKTDCQVLVFDDVKPHFAFINLFSIITEGMEITYKGQNTIKLPIEDSPKIVITTNHIIKGNGGSHDARKFEVELSSFFNANHTPIDFFGHRLFDDWDSLEWARFDCYMIECLKKYLNNGLISYQSINLPFKKFEVEITKELIECIKEVRTDEWIVFDDFYNLYCNNVSKKWDAQKKNAVTRNLKKYCNFFNHTYDEVVSNNIKKFKIIKTKVDPKTLDIWDKIQEDAGIN</sequence>
<accession>A0A6J5N4Z8</accession>
<dbReference type="InterPro" id="IPR027417">
    <property type="entry name" value="P-loop_NTPase"/>
</dbReference>
<evidence type="ECO:0000313" key="1">
    <source>
        <dbReference type="EMBL" id="CAB4153457.1"/>
    </source>
</evidence>